<dbReference type="BioCyc" id="JESP1508404:G14D9-13257-MONOMER"/>
<dbReference type="HOGENOM" id="CLU_1132410_0_0_9"/>
<dbReference type="Proteomes" id="UP000031449">
    <property type="component" value="Plasmid unnamed"/>
</dbReference>
<accession>A0A0B5AT46</accession>
<dbReference type="OrthoDB" id="9789012at2"/>
<evidence type="ECO:0000313" key="1">
    <source>
        <dbReference type="EMBL" id="AJD93291.1"/>
    </source>
</evidence>
<protein>
    <submittedName>
        <fullName evidence="1">Uncharacterized protein</fullName>
    </submittedName>
</protein>
<organism evidence="1 2">
    <name type="scientific">Jeotgalibacillus malaysiensis</name>
    <dbReference type="NCBI Taxonomy" id="1508404"/>
    <lineage>
        <taxon>Bacteria</taxon>
        <taxon>Bacillati</taxon>
        <taxon>Bacillota</taxon>
        <taxon>Bacilli</taxon>
        <taxon>Bacillales</taxon>
        <taxon>Caryophanaceae</taxon>
        <taxon>Jeotgalibacillus</taxon>
    </lineage>
</organism>
<reference evidence="1 2" key="1">
    <citation type="submission" date="2014-08" db="EMBL/GenBank/DDBJ databases">
        <title>Complete genome of a marine bacteria Jeotgalibacillus malaysiensis.</title>
        <authorList>
            <person name="Yaakop A.S."/>
            <person name="Chan K.-G."/>
            <person name="Goh K.M."/>
        </authorList>
    </citation>
    <scope>NUCLEOTIDE SEQUENCE [LARGE SCALE GENOMIC DNA]</scope>
    <source>
        <strain evidence="1 2">D5</strain>
        <plasmid evidence="2">Plasmid</plasmid>
    </source>
</reference>
<evidence type="ECO:0000313" key="2">
    <source>
        <dbReference type="Proteomes" id="UP000031449"/>
    </source>
</evidence>
<keyword evidence="2" id="KW-1185">Reference proteome</keyword>
<keyword evidence="1" id="KW-0614">Plasmid</keyword>
<gene>
    <name evidence="1" type="ORF">JMA_39730</name>
</gene>
<dbReference type="EMBL" id="CP009417">
    <property type="protein sequence ID" value="AJD93291.1"/>
    <property type="molecule type" value="Genomic_DNA"/>
</dbReference>
<dbReference type="KEGG" id="jeo:JMA_39730"/>
<proteinExistence type="predicted"/>
<geneLocation type="plasmid" evidence="2"/>
<sequence>MANLQKGFEAAQAILNYELKKGTQMMEEALDTLDFSLMKEGVHHVGLHGGRSLSHHVQDAKKQFIQKLTEALKEDGFEVVNGDNTLTFTLNQVPVFKLVKNDLCAIDSVGEAKRPLAPFEQRLKEVETMVHDDAIQAKLFDKIAEKPSYILSSDYEKEESKLMSKKKLPLQNKVFITLLVSLHPKSKQTVKDDAVRYGRHAEALQETLQNLREKEPLVRLQEENFDFVKEEAPKLLKKYNFGVMQ</sequence>
<name>A0A0B5AT46_9BACL</name>
<dbReference type="AlphaFoldDB" id="A0A0B5AT46"/>